<dbReference type="Pfam" id="PF00535">
    <property type="entry name" value="Glycos_transf_2"/>
    <property type="match status" value="1"/>
</dbReference>
<dbReference type="SUPFAM" id="SSF53756">
    <property type="entry name" value="UDP-Glycosyltransferase/glycogen phosphorylase"/>
    <property type="match status" value="1"/>
</dbReference>
<dbReference type="EMBL" id="LZYE01000381">
    <property type="protein sequence ID" value="OFC28476.1"/>
    <property type="molecule type" value="Genomic_DNA"/>
</dbReference>
<protein>
    <recommendedName>
        <fullName evidence="1">Glycosyltransferase 2-like domain-containing protein</fullName>
    </recommendedName>
</protein>
<evidence type="ECO:0000313" key="3">
    <source>
        <dbReference type="Proteomes" id="UP000175616"/>
    </source>
</evidence>
<evidence type="ECO:0000259" key="1">
    <source>
        <dbReference type="Pfam" id="PF00535"/>
    </source>
</evidence>
<dbReference type="SUPFAM" id="SSF53448">
    <property type="entry name" value="Nucleotide-diphospho-sugar transferases"/>
    <property type="match status" value="1"/>
</dbReference>
<name>A0A1E7YIM5_9PROT</name>
<evidence type="ECO:0000313" key="2">
    <source>
        <dbReference type="EMBL" id="OFC28476.1"/>
    </source>
</evidence>
<accession>A0A1E7YIM5</accession>
<organism evidence="2 3">
    <name type="scientific">Acidithiobacillus caldus</name>
    <dbReference type="NCBI Taxonomy" id="33059"/>
    <lineage>
        <taxon>Bacteria</taxon>
        <taxon>Pseudomonadati</taxon>
        <taxon>Pseudomonadota</taxon>
        <taxon>Acidithiobacillia</taxon>
        <taxon>Acidithiobacillales</taxon>
        <taxon>Acidithiobacillaceae</taxon>
        <taxon>Acidithiobacillus</taxon>
    </lineage>
</organism>
<dbReference type="Gene3D" id="3.40.50.2000">
    <property type="entry name" value="Glycogen Phosphorylase B"/>
    <property type="match status" value="1"/>
</dbReference>
<proteinExistence type="predicted"/>
<reference evidence="2 3" key="1">
    <citation type="submission" date="2016-06" db="EMBL/GenBank/DDBJ databases">
        <title>Gene turnover analysis identifies the evolutionary adaptation of the extremophile Acidithiobacillus caldus.</title>
        <authorList>
            <person name="Zhang X."/>
        </authorList>
    </citation>
    <scope>NUCLEOTIDE SEQUENCE [LARGE SCALE GENOMIC DNA]</scope>
    <source>
        <strain evidence="2 3">DX</strain>
    </source>
</reference>
<dbReference type="PANTHER" id="PTHR43179:SF7">
    <property type="entry name" value="RHAMNOSYLTRANSFERASE WBBL"/>
    <property type="match status" value="1"/>
</dbReference>
<dbReference type="PANTHER" id="PTHR43179">
    <property type="entry name" value="RHAMNOSYLTRANSFERASE WBBL"/>
    <property type="match status" value="1"/>
</dbReference>
<dbReference type="InterPro" id="IPR001173">
    <property type="entry name" value="Glyco_trans_2-like"/>
</dbReference>
<dbReference type="AlphaFoldDB" id="A0A1E7YIM5"/>
<dbReference type="Gene3D" id="3.90.550.10">
    <property type="entry name" value="Spore Coat Polysaccharide Biosynthesis Protein SpsA, Chain A"/>
    <property type="match status" value="1"/>
</dbReference>
<dbReference type="Proteomes" id="UP000175616">
    <property type="component" value="Unassembled WGS sequence"/>
</dbReference>
<gene>
    <name evidence="2" type="ORF">BAE27_15410</name>
</gene>
<dbReference type="CDD" id="cd04186">
    <property type="entry name" value="GT_2_like_c"/>
    <property type="match status" value="1"/>
</dbReference>
<feature type="domain" description="Glycosyltransferase 2-like" evidence="1">
    <location>
        <begin position="119"/>
        <end position="245"/>
    </location>
</feature>
<comment type="caution">
    <text evidence="2">The sequence shown here is derived from an EMBL/GenBank/DDBJ whole genome shotgun (WGS) entry which is preliminary data.</text>
</comment>
<sequence length="736" mass="83469">MRSVPYIGGMLAIDQEFLRSIGGMPVGCPGAEEYDLVLRAAEVVPNPERIIGHVARVLYHRCPQSGSDRIAVETIVRSGKYALASHLERSGERGRVDFGPAPATYRVEYALPEELPLVSVIIPTKNQMAYLNACLDTLFEKTDYPNFEVIIIDNGSCEVDAVQYLDAIRSKPELFANRIRVFSWVGPFDYAAMHNAAIRETVRGDVLLFLNNDTAILHADWMRNLVRHALRPQVGAVGAKLLFADGKVQHAGVILGLSGGGADHPFLGSHGQDRGYFGRLILTQNYEAVTAACMAVRKADFDAVGGFSEEFPVQFNDVDLCLKLGEQGLRIVWTPDVVLLHHGSASQRAEVQGNPEKTVQSRRIMAEANDALFRKWSRRIARDRAYNPNFTRHGRGFQFESIPALCWQPEWRPRKRVFAHPVNREGTGEYRIIAPARALSRAGRLQTQETMQLLTPPEMLQSQPDSVIFQLQMEDHQSVVIRQWTEYCPDTLRVFEIDDLVIHLPMKNAHRPHIHPDIVKRLRHTAERMHRMVVTTEYLAEQYRGWNADIRVVPNFVERARWGALRTAINEGKRPRVGWVGGVSHLGDLELIQDVVKATRKEIDWVFMGMCPESLQPYVTFVKPVSFDQYPAKVASLGLDLALAPLEDHPFNLGKSHLRVLEMGILGIPVLATDILPYRGFPIWMVKNRYRDWLNTIKELLADRDALRRAGTVLREHIEQHWILEDHLDLWESAWT</sequence>
<dbReference type="InterPro" id="IPR029044">
    <property type="entry name" value="Nucleotide-diphossugar_trans"/>
</dbReference>